<dbReference type="GO" id="GO:0042273">
    <property type="term" value="P:ribosomal large subunit biogenesis"/>
    <property type="evidence" value="ECO:0007669"/>
    <property type="project" value="TreeGrafter"/>
</dbReference>
<evidence type="ECO:0000256" key="1">
    <source>
        <dbReference type="ARBA" id="ARBA00049983"/>
    </source>
</evidence>
<dbReference type="InterPro" id="IPR057990">
    <property type="entry name" value="TPR_SYO1"/>
</dbReference>
<dbReference type="EMBL" id="NDIQ01000001">
    <property type="protein sequence ID" value="PRT52517.1"/>
    <property type="molecule type" value="Genomic_DNA"/>
</dbReference>
<dbReference type="GO" id="GO:0006606">
    <property type="term" value="P:protein import into nucleus"/>
    <property type="evidence" value="ECO:0007669"/>
    <property type="project" value="TreeGrafter"/>
</dbReference>
<proteinExistence type="inferred from homology"/>
<feature type="region of interest" description="Disordered" evidence="2">
    <location>
        <begin position="1"/>
        <end position="20"/>
    </location>
</feature>
<sequence>MGKHKRVKRTNRADPLARKTAQDEKIVNEKILPLLNQLKSPKPAERAVAIGAMNAMADDPKLRRMLMKEKAVQTILAHTLTDSSQEITSESYGFLRNVVLEEGRDAAMFLFRQNILASWVAAAQKLTAAWDVSMETLTGQDRATVLEFAENLLSLLSGLAMADDLIYDSIISNAANDALMLASKVLNTGAKSSSDAAMEFLYVLTEDNPEVSVKLRELPLRQGTISSKVYYIGIQYNQAEITQTSLLDLLKELVQVLQSVDASSLQNVELGNISDPQELKETTIKMAAVRSEINAIQVCFELFGAITESLVGGDELGALQYARDTVIPICLEVIDRTEFTYRVASALNNIGWTLYAASSESDSPETDWRAAAEQIWNKVVHLVGNEDVDIASAAVGAMGAMAQEYGDSINIESDVVQLIFSRCAALKTADTKDEYLQYVQPAIVFLAVVSVRTQNLELIGALTDLLLEIIMAGNEVQPSLLMEALDALIDLFADNEAPAQGIYVEKSVQQQLKQSLPAVKRSLKAINKSTARGLWEQGNEALMNISNFLEYKSEALQ</sequence>
<accession>A0A2T0FC23</accession>
<dbReference type="SUPFAM" id="SSF48371">
    <property type="entry name" value="ARM repeat"/>
    <property type="match status" value="1"/>
</dbReference>
<dbReference type="OrthoDB" id="288703at2759"/>
<dbReference type="GO" id="GO:0051082">
    <property type="term" value="F:unfolded protein binding"/>
    <property type="evidence" value="ECO:0007669"/>
    <property type="project" value="TreeGrafter"/>
</dbReference>
<evidence type="ECO:0000313" key="5">
    <source>
        <dbReference type="Proteomes" id="UP000238350"/>
    </source>
</evidence>
<evidence type="ECO:0000256" key="2">
    <source>
        <dbReference type="SAM" id="MobiDB-lite"/>
    </source>
</evidence>
<name>A0A2T0FC23_9ASCO</name>
<comment type="similarity">
    <text evidence="1">Belongs to the nuclear import and ribosome assembly adapter family.</text>
</comment>
<dbReference type="PANTHER" id="PTHR13347">
    <property type="entry name" value="HEAT REPEAT-CONTAINING PROTEIN 3"/>
    <property type="match status" value="1"/>
</dbReference>
<gene>
    <name evidence="4" type="ORF">B9G98_00137</name>
</gene>
<dbReference type="Pfam" id="PF25567">
    <property type="entry name" value="TPR_SYO1"/>
    <property type="match status" value="1"/>
</dbReference>
<keyword evidence="5" id="KW-1185">Reference proteome</keyword>
<dbReference type="Gene3D" id="1.25.10.10">
    <property type="entry name" value="Leucine-rich Repeat Variant"/>
    <property type="match status" value="1"/>
</dbReference>
<comment type="caution">
    <text evidence="4">The sequence shown here is derived from an EMBL/GenBank/DDBJ whole genome shotgun (WGS) entry which is preliminary data.</text>
</comment>
<evidence type="ECO:0000313" key="4">
    <source>
        <dbReference type="EMBL" id="PRT52517.1"/>
    </source>
</evidence>
<evidence type="ECO:0000259" key="3">
    <source>
        <dbReference type="Pfam" id="PF25567"/>
    </source>
</evidence>
<dbReference type="InterPro" id="IPR011989">
    <property type="entry name" value="ARM-like"/>
</dbReference>
<dbReference type="InterPro" id="IPR052616">
    <property type="entry name" value="SYO1-like"/>
</dbReference>
<dbReference type="AlphaFoldDB" id="A0A2T0FC23"/>
<dbReference type="GeneID" id="36513886"/>
<dbReference type="Proteomes" id="UP000238350">
    <property type="component" value="Unassembled WGS sequence"/>
</dbReference>
<organism evidence="4 5">
    <name type="scientific">Wickerhamiella sorbophila</name>
    <dbReference type="NCBI Taxonomy" id="45607"/>
    <lineage>
        <taxon>Eukaryota</taxon>
        <taxon>Fungi</taxon>
        <taxon>Dikarya</taxon>
        <taxon>Ascomycota</taxon>
        <taxon>Saccharomycotina</taxon>
        <taxon>Dipodascomycetes</taxon>
        <taxon>Dipodascales</taxon>
        <taxon>Trichomonascaceae</taxon>
        <taxon>Wickerhamiella</taxon>
    </lineage>
</organism>
<reference evidence="4 5" key="1">
    <citation type="submission" date="2017-04" db="EMBL/GenBank/DDBJ databases">
        <title>Genome sequencing of [Candida] sorbophila.</title>
        <authorList>
            <person name="Ahn J.O."/>
        </authorList>
    </citation>
    <scope>NUCLEOTIDE SEQUENCE [LARGE SCALE GENOMIC DNA]</scope>
    <source>
        <strain evidence="4 5">DS02</strain>
    </source>
</reference>
<dbReference type="InterPro" id="IPR016024">
    <property type="entry name" value="ARM-type_fold"/>
</dbReference>
<dbReference type="STRING" id="45607.A0A2T0FC23"/>
<protein>
    <submittedName>
        <fullName evidence="4">Synchronized import protein 1</fullName>
    </submittedName>
</protein>
<feature type="domain" description="SYO1-like TPR repeats" evidence="3">
    <location>
        <begin position="371"/>
        <end position="554"/>
    </location>
</feature>
<feature type="compositionally biased region" description="Basic and acidic residues" evidence="2">
    <location>
        <begin position="11"/>
        <end position="20"/>
    </location>
</feature>
<feature type="compositionally biased region" description="Basic residues" evidence="2">
    <location>
        <begin position="1"/>
        <end position="10"/>
    </location>
</feature>
<dbReference type="RefSeq" id="XP_024662463.1">
    <property type="nucleotide sequence ID" value="XM_024806695.1"/>
</dbReference>
<dbReference type="PANTHER" id="PTHR13347:SF1">
    <property type="entry name" value="HEAT REPEAT-CONTAINING PROTEIN 3"/>
    <property type="match status" value="1"/>
</dbReference>